<evidence type="ECO:0000313" key="3">
    <source>
        <dbReference type="Proteomes" id="UP000291236"/>
    </source>
</evidence>
<feature type="domain" description="HTH cro/C1-type" evidence="1">
    <location>
        <begin position="77"/>
        <end position="131"/>
    </location>
</feature>
<geneLocation type="plasmid" evidence="2 3">
    <name>79K</name>
</geneLocation>
<dbReference type="OrthoDB" id="5308537at2"/>
<dbReference type="InterPro" id="IPR001387">
    <property type="entry name" value="Cro/C1-type_HTH"/>
</dbReference>
<dbReference type="Gene3D" id="1.10.260.40">
    <property type="entry name" value="lambda repressor-like DNA-binding domains"/>
    <property type="match status" value="1"/>
</dbReference>
<organism evidence="2 3">
    <name type="scientific">Fluviispira sanaruensis</name>
    <dbReference type="NCBI Taxonomy" id="2493639"/>
    <lineage>
        <taxon>Bacteria</taxon>
        <taxon>Pseudomonadati</taxon>
        <taxon>Bdellovibrionota</taxon>
        <taxon>Oligoflexia</taxon>
        <taxon>Silvanigrellales</taxon>
        <taxon>Silvanigrellaceae</taxon>
        <taxon>Fluviispira</taxon>
    </lineage>
</organism>
<gene>
    <name evidence="2" type="ORF">JCM31447_31220</name>
</gene>
<dbReference type="AlphaFoldDB" id="A0A4P2VNX3"/>
<dbReference type="Proteomes" id="UP000291236">
    <property type="component" value="Plasmid 79K"/>
</dbReference>
<keyword evidence="2" id="KW-0614">Plasmid</keyword>
<protein>
    <recommendedName>
        <fullName evidence="1">HTH cro/C1-type domain-containing protein</fullName>
    </recommendedName>
</protein>
<dbReference type="SMART" id="SM00530">
    <property type="entry name" value="HTH_XRE"/>
    <property type="match status" value="1"/>
</dbReference>
<name>A0A4P2VNX3_FLUSA</name>
<dbReference type="EMBL" id="AP019369">
    <property type="protein sequence ID" value="BBH54648.1"/>
    <property type="molecule type" value="Genomic_DNA"/>
</dbReference>
<dbReference type="Pfam" id="PF01381">
    <property type="entry name" value="HTH_3"/>
    <property type="match status" value="1"/>
</dbReference>
<keyword evidence="3" id="KW-1185">Reference proteome</keyword>
<sequence length="138" mass="16081">MIISGTYGEESNIWIAYIKELNFNVAASNKAELFQNIRESIKQLDKKQNFFEVNDNADASTFQIKFINMSLFSAFVFKSLRNKEKVSQYKIADKLNVSRTSYSQYEVPTIEPTLTKFFDILKALGYEVELNIKKIRRL</sequence>
<evidence type="ECO:0000259" key="1">
    <source>
        <dbReference type="PROSITE" id="PS50943"/>
    </source>
</evidence>
<dbReference type="KEGG" id="sbf:JCM31447_31220"/>
<dbReference type="InterPro" id="IPR010982">
    <property type="entry name" value="Lambda_DNA-bd_dom_sf"/>
</dbReference>
<dbReference type="GO" id="GO:0003677">
    <property type="term" value="F:DNA binding"/>
    <property type="evidence" value="ECO:0007669"/>
    <property type="project" value="InterPro"/>
</dbReference>
<dbReference type="RefSeq" id="WP_130613060.1">
    <property type="nucleotide sequence ID" value="NZ_AP019369.1"/>
</dbReference>
<evidence type="ECO:0000313" key="2">
    <source>
        <dbReference type="EMBL" id="BBH54648.1"/>
    </source>
</evidence>
<dbReference type="PROSITE" id="PS50943">
    <property type="entry name" value="HTH_CROC1"/>
    <property type="match status" value="1"/>
</dbReference>
<reference evidence="2 3" key="1">
    <citation type="submission" date="2018-12" db="EMBL/GenBank/DDBJ databases">
        <title>Rubrispira sanarue gen. nov., sp., nov., a member of the order Silvanigrellales, isolated from a brackish lake in Hamamatsu Japan.</title>
        <authorList>
            <person name="Maejima Y."/>
            <person name="Iino T."/>
            <person name="Muraguchi Y."/>
            <person name="Fukuda K."/>
            <person name="Nojiri H."/>
            <person name="Ohkuma M."/>
            <person name="Moriuchi R."/>
            <person name="Dohra H."/>
            <person name="Kimbara K."/>
            <person name="Shintani M."/>
        </authorList>
    </citation>
    <scope>NUCLEOTIDE SEQUENCE [LARGE SCALE GENOMIC DNA]</scope>
    <source>
        <strain evidence="2 3">RF1110005</strain>
        <plasmid evidence="2 3">79K</plasmid>
    </source>
</reference>
<dbReference type="CDD" id="cd00093">
    <property type="entry name" value="HTH_XRE"/>
    <property type="match status" value="1"/>
</dbReference>
<dbReference type="SUPFAM" id="SSF47413">
    <property type="entry name" value="lambda repressor-like DNA-binding domains"/>
    <property type="match status" value="1"/>
</dbReference>
<proteinExistence type="predicted"/>
<accession>A0A4P2VNX3</accession>